<dbReference type="InterPro" id="IPR040778">
    <property type="entry name" value="CASTOR1_N"/>
</dbReference>
<sequence length="172" mass="19562">MSEDGAEQRPQGQSSALWSLAAATLLHQEHPRKGTGPAQEIGTLSAGGKSLCRSKKRCKFFSLTETPEDYTIIVDEEGFLDCKHQVTVNLWSPAKVTVSSSLATRGLESKTDLAFFPFEGFLFSIWYDLQDEQVEAKPQWCFWLRNWPFQPSFGLFLVLLEDLEKLQKWLWG</sequence>
<evidence type="ECO:0000313" key="3">
    <source>
        <dbReference type="Proteomes" id="UP000269221"/>
    </source>
</evidence>
<dbReference type="AlphaFoldDB" id="A0A3M0KCD9"/>
<feature type="domain" description="CASTOR1 N-terminal" evidence="1">
    <location>
        <begin position="52"/>
        <end position="81"/>
    </location>
</feature>
<name>A0A3M0KCD9_HIRRU</name>
<dbReference type="InterPro" id="IPR026249">
    <property type="entry name" value="CASTOR_fam"/>
</dbReference>
<dbReference type="PRINTS" id="PR02078">
    <property type="entry name" value="GATSLIKEFMLY"/>
</dbReference>
<dbReference type="EMBL" id="QRBI01000111">
    <property type="protein sequence ID" value="RMC10879.1"/>
    <property type="molecule type" value="Genomic_DNA"/>
</dbReference>
<protein>
    <recommendedName>
        <fullName evidence="1">CASTOR1 N-terminal domain-containing protein</fullName>
    </recommendedName>
</protein>
<dbReference type="Proteomes" id="UP000269221">
    <property type="component" value="Unassembled WGS sequence"/>
</dbReference>
<keyword evidence="3" id="KW-1185">Reference proteome</keyword>
<organism evidence="2 3">
    <name type="scientific">Hirundo rustica rustica</name>
    <dbReference type="NCBI Taxonomy" id="333673"/>
    <lineage>
        <taxon>Eukaryota</taxon>
        <taxon>Metazoa</taxon>
        <taxon>Chordata</taxon>
        <taxon>Craniata</taxon>
        <taxon>Vertebrata</taxon>
        <taxon>Euteleostomi</taxon>
        <taxon>Archelosauria</taxon>
        <taxon>Archosauria</taxon>
        <taxon>Dinosauria</taxon>
        <taxon>Saurischia</taxon>
        <taxon>Theropoda</taxon>
        <taxon>Coelurosauria</taxon>
        <taxon>Aves</taxon>
        <taxon>Neognathae</taxon>
        <taxon>Neoaves</taxon>
        <taxon>Telluraves</taxon>
        <taxon>Australaves</taxon>
        <taxon>Passeriformes</taxon>
        <taxon>Sylvioidea</taxon>
        <taxon>Hirundinidae</taxon>
        <taxon>Hirundo</taxon>
    </lineage>
</organism>
<reference evidence="2 3" key="1">
    <citation type="submission" date="2018-07" db="EMBL/GenBank/DDBJ databases">
        <title>A high quality draft genome assembly of the barn swallow (H. rustica rustica).</title>
        <authorList>
            <person name="Formenti G."/>
            <person name="Chiara M."/>
            <person name="Poveda L."/>
            <person name="Francoijs K.-J."/>
            <person name="Bonisoli-Alquati A."/>
            <person name="Canova L."/>
            <person name="Gianfranceschi L."/>
            <person name="Horner D.S."/>
            <person name="Saino N."/>
        </authorList>
    </citation>
    <scope>NUCLEOTIDE SEQUENCE [LARGE SCALE GENOMIC DNA]</scope>
    <source>
        <strain evidence="2">Chelidonia</strain>
        <tissue evidence="2">Blood</tissue>
    </source>
</reference>
<evidence type="ECO:0000259" key="1">
    <source>
        <dbReference type="Pfam" id="PF18700"/>
    </source>
</evidence>
<evidence type="ECO:0000313" key="2">
    <source>
        <dbReference type="EMBL" id="RMC10879.1"/>
    </source>
</evidence>
<comment type="caution">
    <text evidence="2">The sequence shown here is derived from an EMBL/GenBank/DDBJ whole genome shotgun (WGS) entry which is preliminary data.</text>
</comment>
<dbReference type="Pfam" id="PF18700">
    <property type="entry name" value="Castor1_N"/>
    <property type="match status" value="1"/>
</dbReference>
<accession>A0A3M0KCD9</accession>
<gene>
    <name evidence="2" type="ORF">DUI87_12592</name>
</gene>
<dbReference type="OrthoDB" id="9398472at2759"/>
<proteinExistence type="predicted"/>